<reference evidence="3 4" key="1">
    <citation type="submission" date="2019-03" db="EMBL/GenBank/DDBJ databases">
        <title>Rhodosporidium diobovatum UCD-FST 08-225 genome sequencing, assembly, and annotation.</title>
        <authorList>
            <person name="Fakankun I.U."/>
            <person name="Fristensky B."/>
            <person name="Levin D.B."/>
        </authorList>
    </citation>
    <scope>NUCLEOTIDE SEQUENCE [LARGE SCALE GENOMIC DNA]</scope>
    <source>
        <strain evidence="3 4">UCD-FST 08-225</strain>
    </source>
</reference>
<keyword evidence="2" id="KW-0472">Membrane</keyword>
<organism evidence="3 4">
    <name type="scientific">Rhodotorula diobovata</name>
    <dbReference type="NCBI Taxonomy" id="5288"/>
    <lineage>
        <taxon>Eukaryota</taxon>
        <taxon>Fungi</taxon>
        <taxon>Dikarya</taxon>
        <taxon>Basidiomycota</taxon>
        <taxon>Pucciniomycotina</taxon>
        <taxon>Microbotryomycetes</taxon>
        <taxon>Sporidiobolales</taxon>
        <taxon>Sporidiobolaceae</taxon>
        <taxon>Rhodotorula</taxon>
    </lineage>
</organism>
<keyword evidence="2" id="KW-1133">Transmembrane helix</keyword>
<dbReference type="EMBL" id="SOZI01000071">
    <property type="protein sequence ID" value="TNY20276.1"/>
    <property type="molecule type" value="Genomic_DNA"/>
</dbReference>
<feature type="compositionally biased region" description="Basic and acidic residues" evidence="1">
    <location>
        <begin position="239"/>
        <end position="250"/>
    </location>
</feature>
<feature type="compositionally biased region" description="Low complexity" evidence="1">
    <location>
        <begin position="424"/>
        <end position="436"/>
    </location>
</feature>
<evidence type="ECO:0000313" key="3">
    <source>
        <dbReference type="EMBL" id="TNY20276.1"/>
    </source>
</evidence>
<evidence type="ECO:0000256" key="2">
    <source>
        <dbReference type="SAM" id="Phobius"/>
    </source>
</evidence>
<feature type="region of interest" description="Disordered" evidence="1">
    <location>
        <begin position="581"/>
        <end position="730"/>
    </location>
</feature>
<feature type="transmembrane region" description="Helical" evidence="2">
    <location>
        <begin position="909"/>
        <end position="930"/>
    </location>
</feature>
<keyword evidence="2" id="KW-0812">Transmembrane</keyword>
<sequence length="932" mass="97961">MSMRPRPPALRPTESYPSFASASIIVNDQHEQQGPPGPSPCTSSQHGGPDHRPHQGQHAPLADEHRRDDLSSKRFGLVARPRLHTTESALSVVSATSSTSDLVLSATDPMPSPFFVSPPVQQRTADKDHHPRSVSPFPRPDSPLPALPPPSSSSVPAQHVRAPQQQQQPPTTKTGYPAPPTSLNSLAAFKAAQASSDSQGGCSSSTHRTSSDVDLDSLQHQRDSRGSSVLRDVDEADEEARGLHREREGQADWVGIEVRPAAHDIPESHLVRSSSGQLVGARHARAASAVDLRAQFKRQQGGAAGAGAGQGVADDVAITIDALGSAEEYADDEDEDGDDAARRHAIRLGKRPLEGARAQQQGQQGHGSLTAPLEQHHRFLDPRRDSDDGFTYGAAGARFLLEPPRSAPPVSQATFADRQEEGLRLQQQKAAPPPQQQRAFPLPLRLLQQTKRSAEALISPALSAATAFARSGERTAGVRGTGAGPGTVADSDVDSLGASPLFDSDVDASGTVRTAPSTPNDTPVFQDCFDEDETTPPLPVPVPHRLGASAGPLAGLGFDFGAGTETHDDEFPLVPLRQSRRVSLPPVGGGAARRRASIRHDKIPSLAISPPPPPLEERPSEDGASSLGGASSSTLSSQDSAVDPTASPSRRLSKRLSLVLPATTTATTAARPASRPSVHFDQPSAAFHPLHKLDTPSSAASSNGAGPSVPTPTHLLVTPTPPGGMKRDPSFSFSPAPLRLVKVQLLRAAGYTTTPTTTAPDEPPVPGGAAGDARHASSTASPDAQVIAHDTTLNVAADVGPATSRRRAPWWDDWGELLAAPTAWADEVVPAKLTFLAGFLLLAPWLWLLGGWYLRPTDGEFPRQRGQRCREPQCGCGRIMRGSGVGAATRKGVTDRYAGLDRWVFMNRVAAAGGGAGVAALFAAAVWSAATA</sequence>
<keyword evidence="4" id="KW-1185">Reference proteome</keyword>
<evidence type="ECO:0000313" key="4">
    <source>
        <dbReference type="Proteomes" id="UP000311382"/>
    </source>
</evidence>
<protein>
    <submittedName>
        <fullName evidence="3">Uncharacterized protein</fullName>
    </submittedName>
</protein>
<dbReference type="AlphaFoldDB" id="A0A5C5FVK7"/>
<dbReference type="STRING" id="5288.A0A5C5FVK7"/>
<feature type="region of interest" description="Disordered" evidence="1">
    <location>
        <begin position="473"/>
        <end position="523"/>
    </location>
</feature>
<evidence type="ECO:0000256" key="1">
    <source>
        <dbReference type="SAM" id="MobiDB-lite"/>
    </source>
</evidence>
<feature type="compositionally biased region" description="Polar residues" evidence="1">
    <location>
        <begin position="511"/>
        <end position="523"/>
    </location>
</feature>
<accession>A0A5C5FVK7</accession>
<feature type="compositionally biased region" description="Pro residues" evidence="1">
    <location>
        <begin position="137"/>
        <end position="151"/>
    </location>
</feature>
<feature type="compositionally biased region" description="Low complexity" evidence="1">
    <location>
        <begin position="655"/>
        <end position="677"/>
    </location>
</feature>
<comment type="caution">
    <text evidence="3">The sequence shown here is derived from an EMBL/GenBank/DDBJ whole genome shotgun (WGS) entry which is preliminary data.</text>
</comment>
<name>A0A5C5FVK7_9BASI</name>
<feature type="compositionally biased region" description="Low complexity" evidence="1">
    <location>
        <begin position="88"/>
        <end position="122"/>
    </location>
</feature>
<feature type="region of interest" description="Disordered" evidence="1">
    <location>
        <begin position="1"/>
        <end position="254"/>
    </location>
</feature>
<feature type="transmembrane region" description="Helical" evidence="2">
    <location>
        <begin position="833"/>
        <end position="854"/>
    </location>
</feature>
<dbReference type="Proteomes" id="UP000311382">
    <property type="component" value="Unassembled WGS sequence"/>
</dbReference>
<feature type="region of interest" description="Disordered" evidence="1">
    <location>
        <begin position="400"/>
        <end position="436"/>
    </location>
</feature>
<feature type="compositionally biased region" description="Low complexity" evidence="1">
    <location>
        <begin position="622"/>
        <end position="643"/>
    </location>
</feature>
<feature type="compositionally biased region" description="Low complexity" evidence="1">
    <location>
        <begin position="191"/>
        <end position="205"/>
    </location>
</feature>
<feature type="compositionally biased region" description="Basic and acidic residues" evidence="1">
    <location>
        <begin position="61"/>
        <end position="72"/>
    </location>
</feature>
<feature type="region of interest" description="Disordered" evidence="1">
    <location>
        <begin position="752"/>
        <end position="782"/>
    </location>
</feature>
<proteinExistence type="predicted"/>
<dbReference type="OrthoDB" id="3251367at2759"/>
<feature type="compositionally biased region" description="Pro residues" evidence="1">
    <location>
        <begin position="1"/>
        <end position="10"/>
    </location>
</feature>
<gene>
    <name evidence="3" type="ORF">DMC30DRAFT_417117</name>
</gene>
<feature type="region of interest" description="Disordered" evidence="1">
    <location>
        <begin position="349"/>
        <end position="373"/>
    </location>
</feature>
<feature type="compositionally biased region" description="Polar residues" evidence="1">
    <location>
        <begin position="15"/>
        <end position="26"/>
    </location>
</feature>
<feature type="compositionally biased region" description="Low complexity" evidence="1">
    <location>
        <begin position="696"/>
        <end position="718"/>
    </location>
</feature>